<dbReference type="EC" id="2.3.1.122" evidence="3"/>
<evidence type="ECO:0000256" key="9">
    <source>
        <dbReference type="SAM" id="SignalP"/>
    </source>
</evidence>
<dbReference type="AlphaFoldDB" id="A0A448PLP5"/>
<dbReference type="InterPro" id="IPR000801">
    <property type="entry name" value="Esterase-like"/>
</dbReference>
<dbReference type="PANTHER" id="PTHR43037">
    <property type="entry name" value="UNNAMED PRODUCT-RELATED"/>
    <property type="match status" value="1"/>
</dbReference>
<dbReference type="GO" id="GO:0004144">
    <property type="term" value="F:diacylglycerol O-acyltransferase activity"/>
    <property type="evidence" value="ECO:0007669"/>
    <property type="project" value="UniProtKB-EC"/>
</dbReference>
<reference evidence="10 11" key="1">
    <citation type="submission" date="2018-12" db="EMBL/GenBank/DDBJ databases">
        <authorList>
            <consortium name="Pathogen Informatics"/>
        </authorList>
    </citation>
    <scope>NUCLEOTIDE SEQUENCE [LARGE SCALE GENOMIC DNA]</scope>
    <source>
        <strain evidence="10 11">NCTC10951</strain>
    </source>
</reference>
<dbReference type="PANTHER" id="PTHR43037:SF1">
    <property type="entry name" value="BLL1128 PROTEIN"/>
    <property type="match status" value="1"/>
</dbReference>
<dbReference type="PROSITE" id="PS51318">
    <property type="entry name" value="TAT"/>
    <property type="match status" value="1"/>
</dbReference>
<sequence length="342" mass="36162">MRTSRRALLSAGTVAGAGLALGACSSKAASATTTSSAAPSSSAGGSTASNGSNGANASSSASTSGPVPTIDELKPLASSFTQSSYSDSETGKSLPFNIFLPEGYDASGSYPLVHFIADASLVGGEVTAPLSQYGALIWAHRVTQDLHKCVVVVPCYPEVVLDDHDGYTTTDWMDVTRRFVPWLQQQYAIDSSRVYGTGQSMGCMMHMVMAAQDPTMFSACMFVDGQWDPTQLTGLGSATWVYQVAGGDDRAFAGQQAVKEMLTSAGVDFAVAPQEWDATASASELDEQTKALFSQGKARNFSVFKAGTVMEANPTARMEHIASFEPAYKLTGMRTWLLDQRK</sequence>
<evidence type="ECO:0000256" key="4">
    <source>
        <dbReference type="ARBA" id="ARBA00013244"/>
    </source>
</evidence>
<dbReference type="Gene3D" id="3.40.50.1820">
    <property type="entry name" value="alpha/beta hydrolase"/>
    <property type="match status" value="1"/>
</dbReference>
<feature type="signal peptide" evidence="9">
    <location>
        <begin position="1"/>
        <end position="28"/>
    </location>
</feature>
<comment type="similarity">
    <text evidence="2">Belongs to the mycobacterial A85 antigen family.</text>
</comment>
<comment type="catalytic activity">
    <reaction evidence="7">
        <text>an acyl-CoA + a 1,2-diacyl-sn-glycerol = a triacyl-sn-glycerol + CoA</text>
        <dbReference type="Rhea" id="RHEA:10868"/>
        <dbReference type="ChEBI" id="CHEBI:17815"/>
        <dbReference type="ChEBI" id="CHEBI:57287"/>
        <dbReference type="ChEBI" id="CHEBI:58342"/>
        <dbReference type="ChEBI" id="CHEBI:64615"/>
        <dbReference type="EC" id="2.3.1.20"/>
    </reaction>
</comment>
<evidence type="ECO:0000256" key="5">
    <source>
        <dbReference type="ARBA" id="ARBA00022729"/>
    </source>
</evidence>
<dbReference type="InterPro" id="IPR050955">
    <property type="entry name" value="Plant_Biomass_Hydrol_Est"/>
</dbReference>
<name>A0A448PLP5_ACTVI</name>
<feature type="compositionally biased region" description="Low complexity" evidence="8">
    <location>
        <begin position="34"/>
        <end position="65"/>
    </location>
</feature>
<evidence type="ECO:0000256" key="6">
    <source>
        <dbReference type="ARBA" id="ARBA00032572"/>
    </source>
</evidence>
<evidence type="ECO:0000256" key="7">
    <source>
        <dbReference type="ARBA" id="ARBA00048109"/>
    </source>
</evidence>
<protein>
    <recommendedName>
        <fullName evidence="6">Acyl-CoA:diacylglycerol acyltransferase</fullName>
        <ecNumber evidence="3">2.3.1.122</ecNumber>
        <ecNumber evidence="4">2.3.1.20</ecNumber>
    </recommendedName>
</protein>
<comment type="catalytic activity">
    <reaction evidence="1">
        <text>2 alpha,alpha'-trehalose 6-mycolate = alpha,alpha'-trehalose 6,6'-bismycolate + alpha,alpha-trehalose</text>
        <dbReference type="Rhea" id="RHEA:23472"/>
        <dbReference type="ChEBI" id="CHEBI:16551"/>
        <dbReference type="ChEBI" id="CHEBI:18195"/>
        <dbReference type="ChEBI" id="CHEBI:18234"/>
        <dbReference type="EC" id="2.3.1.122"/>
    </reaction>
</comment>
<dbReference type="SUPFAM" id="SSF53474">
    <property type="entry name" value="alpha/beta-Hydrolases"/>
    <property type="match status" value="1"/>
</dbReference>
<dbReference type="PROSITE" id="PS51257">
    <property type="entry name" value="PROKAR_LIPOPROTEIN"/>
    <property type="match status" value="1"/>
</dbReference>
<organism evidence="10 11">
    <name type="scientific">Actinomyces viscosus</name>
    <dbReference type="NCBI Taxonomy" id="1656"/>
    <lineage>
        <taxon>Bacteria</taxon>
        <taxon>Bacillati</taxon>
        <taxon>Actinomycetota</taxon>
        <taxon>Actinomycetes</taxon>
        <taxon>Actinomycetales</taxon>
        <taxon>Actinomycetaceae</taxon>
        <taxon>Actinomyces</taxon>
    </lineage>
</organism>
<dbReference type="Proteomes" id="UP000268658">
    <property type="component" value="Chromosome"/>
</dbReference>
<dbReference type="InterPro" id="IPR029058">
    <property type="entry name" value="AB_hydrolase_fold"/>
</dbReference>
<dbReference type="GO" id="GO:0050348">
    <property type="term" value="F:trehalose O-mycolyltransferase activity"/>
    <property type="evidence" value="ECO:0007669"/>
    <property type="project" value="UniProtKB-EC"/>
</dbReference>
<evidence type="ECO:0000256" key="1">
    <source>
        <dbReference type="ARBA" id="ARBA00000697"/>
    </source>
</evidence>
<gene>
    <name evidence="10" type="ORF">NCTC10951_01673</name>
</gene>
<dbReference type="InterPro" id="IPR006311">
    <property type="entry name" value="TAT_signal"/>
</dbReference>
<proteinExistence type="inferred from homology"/>
<feature type="chain" id="PRO_5039671247" description="Acyl-CoA:diacylglycerol acyltransferase" evidence="9">
    <location>
        <begin position="29"/>
        <end position="342"/>
    </location>
</feature>
<feature type="region of interest" description="Disordered" evidence="8">
    <location>
        <begin position="34"/>
        <end position="68"/>
    </location>
</feature>
<evidence type="ECO:0000256" key="8">
    <source>
        <dbReference type="SAM" id="MobiDB-lite"/>
    </source>
</evidence>
<keyword evidence="5 9" id="KW-0732">Signal</keyword>
<evidence type="ECO:0000256" key="2">
    <source>
        <dbReference type="ARBA" id="ARBA00005874"/>
    </source>
</evidence>
<evidence type="ECO:0000313" key="11">
    <source>
        <dbReference type="Proteomes" id="UP000268658"/>
    </source>
</evidence>
<evidence type="ECO:0000256" key="3">
    <source>
        <dbReference type="ARBA" id="ARBA00012820"/>
    </source>
</evidence>
<dbReference type="Pfam" id="PF00756">
    <property type="entry name" value="Esterase"/>
    <property type="match status" value="1"/>
</dbReference>
<evidence type="ECO:0000313" key="10">
    <source>
        <dbReference type="EMBL" id="VEI16432.1"/>
    </source>
</evidence>
<accession>A0A448PLP5</accession>
<dbReference type="EC" id="2.3.1.20" evidence="4"/>
<dbReference type="EMBL" id="LR134477">
    <property type="protein sequence ID" value="VEI16432.1"/>
    <property type="molecule type" value="Genomic_DNA"/>
</dbReference>
<dbReference type="KEGG" id="avc:NCTC10951_01673"/>